<dbReference type="EMBL" id="JXQW01000008">
    <property type="protein sequence ID" value="KIQ04275.1"/>
    <property type="molecule type" value="Genomic_DNA"/>
</dbReference>
<dbReference type="Proteomes" id="UP000032068">
    <property type="component" value="Unassembled WGS sequence"/>
</dbReference>
<organism evidence="5 6">
    <name type="scientific">Pseudomonas fulva</name>
    <dbReference type="NCBI Taxonomy" id="47880"/>
    <lineage>
        <taxon>Bacteria</taxon>
        <taxon>Pseudomonadati</taxon>
        <taxon>Pseudomonadota</taxon>
        <taxon>Gammaproteobacteria</taxon>
        <taxon>Pseudomonadales</taxon>
        <taxon>Pseudomonadaceae</taxon>
        <taxon>Pseudomonas</taxon>
    </lineage>
</organism>
<comment type="caution">
    <text evidence="5">The sequence shown here is derived from an EMBL/GenBank/DDBJ whole genome shotgun (WGS) entry which is preliminary data.</text>
</comment>
<protein>
    <submittedName>
        <fullName evidence="5">Porin</fullName>
    </submittedName>
</protein>
<evidence type="ECO:0000313" key="6">
    <source>
        <dbReference type="Proteomes" id="UP000032068"/>
    </source>
</evidence>
<dbReference type="GO" id="GO:0016020">
    <property type="term" value="C:membrane"/>
    <property type="evidence" value="ECO:0007669"/>
    <property type="project" value="InterPro"/>
</dbReference>
<evidence type="ECO:0000256" key="3">
    <source>
        <dbReference type="ARBA" id="ARBA00022729"/>
    </source>
</evidence>
<feature type="signal peptide" evidence="4">
    <location>
        <begin position="1"/>
        <end position="28"/>
    </location>
</feature>
<name>A0A0D0JE64_9PSED</name>
<dbReference type="Gene3D" id="2.40.160.10">
    <property type="entry name" value="Porin"/>
    <property type="match status" value="1"/>
</dbReference>
<comment type="similarity">
    <text evidence="1">Belongs to the outer membrane porin (Opr) (TC 1.B.25) family.</text>
</comment>
<evidence type="ECO:0000256" key="2">
    <source>
        <dbReference type="ARBA" id="ARBA00022448"/>
    </source>
</evidence>
<dbReference type="InterPro" id="IPR005318">
    <property type="entry name" value="OM_porin_bac"/>
</dbReference>
<dbReference type="PANTHER" id="PTHR34596">
    <property type="entry name" value="CHITOPORIN"/>
    <property type="match status" value="1"/>
</dbReference>
<dbReference type="OrthoDB" id="6759120at2"/>
<reference evidence="5 6" key="1">
    <citation type="submission" date="2014-12" db="EMBL/GenBank/DDBJ databases">
        <title>16Stimator: statistical estimation of ribosomal gene copy numbers from draft genome assemblies.</title>
        <authorList>
            <person name="Perisin M.A."/>
            <person name="Vetter M."/>
            <person name="Gilbert J.A."/>
            <person name="Bergelson J."/>
        </authorList>
    </citation>
    <scope>NUCLEOTIDE SEQUENCE [LARGE SCALE GENOMIC DNA]</scope>
    <source>
        <strain evidence="5 6">MEJ086</strain>
    </source>
</reference>
<dbReference type="Pfam" id="PF03573">
    <property type="entry name" value="OprD"/>
    <property type="match status" value="1"/>
</dbReference>
<evidence type="ECO:0000313" key="5">
    <source>
        <dbReference type="EMBL" id="KIQ04275.1"/>
    </source>
</evidence>
<feature type="chain" id="PRO_5002213347" evidence="4">
    <location>
        <begin position="29"/>
        <end position="425"/>
    </location>
</feature>
<dbReference type="RefSeq" id="WP_042552682.1">
    <property type="nucleotide sequence ID" value="NZ_JXQW01000008.1"/>
</dbReference>
<evidence type="ECO:0000256" key="1">
    <source>
        <dbReference type="ARBA" id="ARBA00009075"/>
    </source>
</evidence>
<dbReference type="PANTHER" id="PTHR34596:SF2">
    <property type="entry name" value="CHITOPORIN"/>
    <property type="match status" value="1"/>
</dbReference>
<dbReference type="AlphaFoldDB" id="A0A0D0JE64"/>
<keyword evidence="3 4" id="KW-0732">Signal</keyword>
<gene>
    <name evidence="5" type="ORF">RU08_04840</name>
</gene>
<dbReference type="FunFam" id="2.40.160.10:FF:000008">
    <property type="entry name" value="OprD family porin"/>
    <property type="match status" value="1"/>
</dbReference>
<proteinExistence type="inferred from homology"/>
<dbReference type="GO" id="GO:0015288">
    <property type="term" value="F:porin activity"/>
    <property type="evidence" value="ECO:0007669"/>
    <property type="project" value="TreeGrafter"/>
</dbReference>
<accession>A0A0D0JE64</accession>
<keyword evidence="2" id="KW-0813">Transport</keyword>
<dbReference type="InterPro" id="IPR023614">
    <property type="entry name" value="Porin_dom_sf"/>
</dbReference>
<sequence>MTRKNLLYVSLAPAFLTGLPLAVGNAQAAGFIEDSKANLELRNFYLNRDFRDGPGQNKREEWAQGFILDMESGYTPGTVGFGVDALAMLGLKLDSSPDRSGTDLLPRNGDRRAEDDYSKLGLTAKVRFADSVLKAGTLLPKMPTLQFSNSRLLPQTFEGWQLQSKDIDRLTASFGEISRVVQRDVSGSSKLALNNKNGRFGASPSSDHLRFASLDYALTPTTQVSYHQGELRDIYRQHFLGLQHTLALGPGKLKSDLRYFNNSETGQARVGDIDNQVFNAMFTYSLAGHALGVAYQRMHGDDGFAYVDGATPYLTNFLQINDFAGPDERSWQVRYDYDFSKVGIPGLTFMTRYVRGNGIDLANGDSGSGSGSGSEWERNTDLAYEFAEGPLKNLKVTWRNAAYRANFTRGMDENRLILSYALPIW</sequence>
<evidence type="ECO:0000256" key="4">
    <source>
        <dbReference type="SAM" id="SignalP"/>
    </source>
</evidence>